<sequence>MDFWVEGYAGPLKPFVDIFLSYLFTTGPYILVSLAIGSLLSKLVQKQWVFWIAEHFGQFRVVRYMLLPFLSLFALTNPACYEIGSALKERHKPAFYDAAVSFCHPVTGLFPFSNSGEIFFLIGALYPVIKLGIPVWQFAIAYFVIGLVVIMIKALMTEYLTQRFLNQLNQAKRGE</sequence>
<reference evidence="2 3" key="1">
    <citation type="submission" date="2014-02" db="EMBL/GenBank/DDBJ databases">
        <title>Genome sequence of Paenibacillus darwinianus reveals adaptive mechanisms for survival in Antarctic soils.</title>
        <authorList>
            <person name="Dsouza M."/>
            <person name="Taylor M.W."/>
            <person name="Turner S.J."/>
            <person name="Aislabie J."/>
        </authorList>
    </citation>
    <scope>NUCLEOTIDE SEQUENCE [LARGE SCALE GENOMIC DNA]</scope>
    <source>
        <strain evidence="2 3">CE1</strain>
    </source>
</reference>
<gene>
    <name evidence="2" type="ORF">BG53_07680</name>
</gene>
<dbReference type="PANTHER" id="PTHR40399">
    <property type="entry name" value="PTS SYSTEM GLUCITOL/SORBITOL-SPECIFIC EIIC COMPONENT"/>
    <property type="match status" value="1"/>
</dbReference>
<evidence type="ECO:0000313" key="3">
    <source>
        <dbReference type="Proteomes" id="UP000053750"/>
    </source>
</evidence>
<accession>A0A9W5W6P9</accession>
<dbReference type="PANTHER" id="PTHR40399:SF1">
    <property type="entry name" value="PTS SYSTEM GLUCITOL_SORBITOL-SPECIFIC EIIC COMPONENT"/>
    <property type="match status" value="1"/>
</dbReference>
<feature type="transmembrane region" description="Helical" evidence="1">
    <location>
        <begin position="61"/>
        <end position="79"/>
    </location>
</feature>
<dbReference type="Proteomes" id="UP000053750">
    <property type="component" value="Unassembled WGS sequence"/>
</dbReference>
<evidence type="ECO:0000313" key="2">
    <source>
        <dbReference type="EMBL" id="EXX85744.1"/>
    </source>
</evidence>
<keyword evidence="1" id="KW-0812">Transmembrane</keyword>
<keyword evidence="3" id="KW-1185">Reference proteome</keyword>
<dbReference type="GO" id="GO:0016020">
    <property type="term" value="C:membrane"/>
    <property type="evidence" value="ECO:0007669"/>
    <property type="project" value="InterPro"/>
</dbReference>
<evidence type="ECO:0000256" key="1">
    <source>
        <dbReference type="SAM" id="Phobius"/>
    </source>
</evidence>
<comment type="caution">
    <text evidence="2">The sequence shown here is derived from an EMBL/GenBank/DDBJ whole genome shotgun (WGS) entry which is preliminary data.</text>
</comment>
<organism evidence="2 3">
    <name type="scientific">Paenibacillus darwinianus</name>
    <dbReference type="NCBI Taxonomy" id="1380763"/>
    <lineage>
        <taxon>Bacteria</taxon>
        <taxon>Bacillati</taxon>
        <taxon>Bacillota</taxon>
        <taxon>Bacilli</taxon>
        <taxon>Bacillales</taxon>
        <taxon>Paenibacillaceae</taxon>
        <taxon>Paenibacillus</taxon>
    </lineage>
</organism>
<dbReference type="InterPro" id="IPR004699">
    <property type="entry name" value="PTS_IID_sorb"/>
</dbReference>
<feature type="transmembrane region" description="Helical" evidence="1">
    <location>
        <begin position="20"/>
        <end position="40"/>
    </location>
</feature>
<dbReference type="EMBL" id="JFHU01000212">
    <property type="protein sequence ID" value="EXX85744.1"/>
    <property type="molecule type" value="Genomic_DNA"/>
</dbReference>
<dbReference type="AlphaFoldDB" id="A0A9W5W6P9"/>
<keyword evidence="1" id="KW-0472">Membrane</keyword>
<protein>
    <submittedName>
        <fullName evidence="2">PTS sorbitol transporter subunit IIC</fullName>
    </submittedName>
</protein>
<proteinExistence type="predicted"/>
<feature type="transmembrane region" description="Helical" evidence="1">
    <location>
        <begin position="135"/>
        <end position="156"/>
    </location>
</feature>
<keyword evidence="1" id="KW-1133">Transmembrane helix</keyword>
<dbReference type="Pfam" id="PF03608">
    <property type="entry name" value="EII-GUT"/>
    <property type="match status" value="1"/>
</dbReference>
<dbReference type="GO" id="GO:0009401">
    <property type="term" value="P:phosphoenolpyruvate-dependent sugar phosphotransferase system"/>
    <property type="evidence" value="ECO:0007669"/>
    <property type="project" value="InterPro"/>
</dbReference>
<name>A0A9W5W6P9_9BACL</name>
<dbReference type="RefSeq" id="WP_051587961.1">
    <property type="nucleotide sequence ID" value="NZ_KK082192.1"/>
</dbReference>